<accession>A0ABQ2CY57</accession>
<comment type="caution">
    <text evidence="1">The sequence shown here is derived from an EMBL/GenBank/DDBJ whole genome shotgun (WGS) entry which is preliminary data.</text>
</comment>
<dbReference type="Pfam" id="PF22397">
    <property type="entry name" value="NADAR-DarT1"/>
    <property type="match status" value="1"/>
</dbReference>
<name>A0ABQ2CY57_9DEIO</name>
<dbReference type="EMBL" id="BMOD01000002">
    <property type="protein sequence ID" value="GGJ25444.1"/>
    <property type="molecule type" value="Genomic_DNA"/>
</dbReference>
<proteinExistence type="predicted"/>
<protein>
    <submittedName>
        <fullName evidence="1">Uncharacterized protein</fullName>
    </submittedName>
</protein>
<reference evidence="2" key="1">
    <citation type="journal article" date="2019" name="Int. J. Syst. Evol. Microbiol.">
        <title>The Global Catalogue of Microorganisms (GCM) 10K type strain sequencing project: providing services to taxonomists for standard genome sequencing and annotation.</title>
        <authorList>
            <consortium name="The Broad Institute Genomics Platform"/>
            <consortium name="The Broad Institute Genome Sequencing Center for Infectious Disease"/>
            <person name="Wu L."/>
            <person name="Ma J."/>
        </authorList>
    </citation>
    <scope>NUCLEOTIDE SEQUENCE [LARGE SCALE GENOMIC DNA]</scope>
    <source>
        <strain evidence="2">JCM 14370</strain>
    </source>
</reference>
<evidence type="ECO:0000313" key="2">
    <source>
        <dbReference type="Proteomes" id="UP000632222"/>
    </source>
</evidence>
<evidence type="ECO:0000313" key="1">
    <source>
        <dbReference type="EMBL" id="GGJ25444.1"/>
    </source>
</evidence>
<organism evidence="1 2">
    <name type="scientific">Deinococcus roseus</name>
    <dbReference type="NCBI Taxonomy" id="392414"/>
    <lineage>
        <taxon>Bacteria</taxon>
        <taxon>Thermotogati</taxon>
        <taxon>Deinococcota</taxon>
        <taxon>Deinococci</taxon>
        <taxon>Deinococcales</taxon>
        <taxon>Deinococcaceae</taxon>
        <taxon>Deinococcus</taxon>
    </lineage>
</organism>
<sequence length="215" mass="24435">MAKRPVFVPDENPPHVRELEVEFQWHPGLSRSQAQKSIQELHGAAREHGLHRLLEISSRSSTELGNQLSAFHLTLVADSGQLISVECAYQGSKVFEQGGPYQDLYQTTSKAAKQDERLRTSGPIVAFEFDGVRWPTQPTTAFYDWLYLSALNQHPELQQHLLDHDGFTDIAFNPEKSAACQARCAAMFLTLHRKGLFQEAMQDQQHFLRTLQPEH</sequence>
<dbReference type="RefSeq" id="WP_189000597.1">
    <property type="nucleotide sequence ID" value="NZ_BMOD01000002.1"/>
</dbReference>
<dbReference type="InterPro" id="IPR053913">
    <property type="entry name" value="NADAR-DarT1"/>
</dbReference>
<keyword evidence="2" id="KW-1185">Reference proteome</keyword>
<gene>
    <name evidence="1" type="ORF">GCM10008938_09400</name>
</gene>
<dbReference type="Proteomes" id="UP000632222">
    <property type="component" value="Unassembled WGS sequence"/>
</dbReference>